<sequence>MASLKELNRLFSIGELGKLLAREFGGTRGYVNQNEDSDFLVLFKSESDTPERDAIGTVVTKHYTGLGYVVRSTPGSEHCFEVDISHKSSNGLIHVVITTHYPHNNGHASLRVTSELQT</sequence>
<reference evidence="1 2" key="1">
    <citation type="journal article" date="2015" name="Nature">
        <title>rRNA introns, odd ribosomes, and small enigmatic genomes across a large radiation of phyla.</title>
        <authorList>
            <person name="Brown C.T."/>
            <person name="Hug L.A."/>
            <person name="Thomas B.C."/>
            <person name="Sharon I."/>
            <person name="Castelle C.J."/>
            <person name="Singh A."/>
            <person name="Wilkins M.J."/>
            <person name="Williams K.H."/>
            <person name="Banfield J.F."/>
        </authorList>
    </citation>
    <scope>NUCLEOTIDE SEQUENCE [LARGE SCALE GENOMIC DNA]</scope>
</reference>
<proteinExistence type="predicted"/>
<evidence type="ECO:0000313" key="2">
    <source>
        <dbReference type="Proteomes" id="UP000034175"/>
    </source>
</evidence>
<dbReference type="EMBL" id="LCMA01000005">
    <property type="protein sequence ID" value="KKU26989.1"/>
    <property type="molecule type" value="Genomic_DNA"/>
</dbReference>
<comment type="caution">
    <text evidence="1">The sequence shown here is derived from an EMBL/GenBank/DDBJ whole genome shotgun (WGS) entry which is preliminary data.</text>
</comment>
<evidence type="ECO:0008006" key="3">
    <source>
        <dbReference type="Google" id="ProtNLM"/>
    </source>
</evidence>
<protein>
    <recommendedName>
        <fullName evidence="3">Polymerase nucleotidyl transferase domain-containing protein</fullName>
    </recommendedName>
</protein>
<dbReference type="AlphaFoldDB" id="A0A0G1P254"/>
<organism evidence="1 2">
    <name type="scientific">Candidatus Magasanikbacteria bacterium GW2011_GWA2_46_17</name>
    <dbReference type="NCBI Taxonomy" id="1619042"/>
    <lineage>
        <taxon>Bacteria</taxon>
        <taxon>Candidatus Magasanikiibacteriota</taxon>
    </lineage>
</organism>
<gene>
    <name evidence="1" type="ORF">UX39_C0005G0027</name>
</gene>
<accession>A0A0G1P254</accession>
<evidence type="ECO:0000313" key="1">
    <source>
        <dbReference type="EMBL" id="KKU26989.1"/>
    </source>
</evidence>
<dbReference type="Proteomes" id="UP000034175">
    <property type="component" value="Unassembled WGS sequence"/>
</dbReference>
<name>A0A0G1P254_9BACT</name>